<dbReference type="EMBL" id="JAUSWK010000006">
    <property type="protein sequence ID" value="MDQ0567343.1"/>
    <property type="molecule type" value="Genomic_DNA"/>
</dbReference>
<sequence>MLATFAVLAATGCSNSSFELRNDGVIVFDGKTSSLRNMDESTGVFVREGGCVLFESSDGRRVAPVLFEGIRFGDQDLPEEGLLVLGREYRVQALTSGSPLLEDDSADQLAAECGAPLAFAGAVSPIEDGFDPKLPPTPKAFP</sequence>
<gene>
    <name evidence="2" type="ORF">GRI55_13920</name>
    <name evidence="1" type="ORF">QOZ97_002898</name>
</gene>
<name>A0A6I4UH65_9SPHN</name>
<organism evidence="2 3">
    <name type="scientific">Qipengyuania citrea</name>
    <dbReference type="NCBI Taxonomy" id="225971"/>
    <lineage>
        <taxon>Bacteria</taxon>
        <taxon>Pseudomonadati</taxon>
        <taxon>Pseudomonadota</taxon>
        <taxon>Alphaproteobacteria</taxon>
        <taxon>Sphingomonadales</taxon>
        <taxon>Erythrobacteraceae</taxon>
        <taxon>Qipengyuania</taxon>
    </lineage>
</organism>
<evidence type="ECO:0000313" key="4">
    <source>
        <dbReference type="Proteomes" id="UP001238601"/>
    </source>
</evidence>
<dbReference type="EMBL" id="WTYG01000006">
    <property type="protein sequence ID" value="MXP36845.1"/>
    <property type="molecule type" value="Genomic_DNA"/>
</dbReference>
<reference evidence="1 4" key="2">
    <citation type="submission" date="2023-07" db="EMBL/GenBank/DDBJ databases">
        <title>Genomic Encyclopedia of Type Strains, Phase IV (KMG-IV): sequencing the most valuable type-strain genomes for metagenomic binning, comparative biology and taxonomic classification.</title>
        <authorList>
            <person name="Goeker M."/>
        </authorList>
    </citation>
    <scope>NUCLEOTIDE SEQUENCE [LARGE SCALE GENOMIC DNA]</scope>
    <source>
        <strain evidence="1 4">DSM 14432</strain>
    </source>
</reference>
<dbReference type="AlphaFoldDB" id="A0A6I4UH65"/>
<keyword evidence="4" id="KW-1185">Reference proteome</keyword>
<evidence type="ECO:0000313" key="3">
    <source>
        <dbReference type="Proteomes" id="UP000439914"/>
    </source>
</evidence>
<accession>A0A6I4UH65</accession>
<dbReference type="RefSeq" id="WP_063510716.1">
    <property type="nucleotide sequence ID" value="NZ_JAUSWK010000006.1"/>
</dbReference>
<dbReference type="Proteomes" id="UP001238601">
    <property type="component" value="Unassembled WGS sequence"/>
</dbReference>
<evidence type="ECO:0000313" key="2">
    <source>
        <dbReference type="EMBL" id="MXP36845.1"/>
    </source>
</evidence>
<reference evidence="2 3" key="1">
    <citation type="submission" date="2019-12" db="EMBL/GenBank/DDBJ databases">
        <title>Genomic-based taxomic classification of the family Erythrobacteraceae.</title>
        <authorList>
            <person name="Xu L."/>
        </authorList>
    </citation>
    <scope>NUCLEOTIDE SEQUENCE [LARGE SCALE GENOMIC DNA]</scope>
    <source>
        <strain evidence="2 3">CGMCC 1.8703</strain>
    </source>
</reference>
<dbReference type="GeneID" id="93687706"/>
<evidence type="ECO:0000313" key="1">
    <source>
        <dbReference type="EMBL" id="MDQ0567343.1"/>
    </source>
</evidence>
<dbReference type="Proteomes" id="UP000439914">
    <property type="component" value="Unassembled WGS sequence"/>
</dbReference>
<comment type="caution">
    <text evidence="2">The sequence shown here is derived from an EMBL/GenBank/DDBJ whole genome shotgun (WGS) entry which is preliminary data.</text>
</comment>
<protein>
    <submittedName>
        <fullName evidence="2">Uncharacterized protein</fullName>
    </submittedName>
</protein>
<proteinExistence type="predicted"/>